<dbReference type="InterPro" id="IPR027417">
    <property type="entry name" value="P-loop_NTPase"/>
</dbReference>
<dbReference type="Proteomes" id="UP000276443">
    <property type="component" value="Unassembled WGS sequence"/>
</dbReference>
<sequence length="1179" mass="137192">MITKAPQVNTINFDALWRKVSKGTFHQSEQKLKELYDKWENQTFTIGFTGHFSAGKSSLINAIIEEHILPSSPIPTSANIVELQYGEDKTIYDLNDGRQTMENQIHLDHVNELARNGEDVKSITIQRKQSFLENGVTLMDTPGIDSSNDAEFDRTLANVHLIDFFVYVMDYNHVQSEVNFKFLRELQDHDIPFIIVVNQIDKHNEQELVFDSFKQSLRNSCIEWNLEPVSIFYTSLMDDQHPLNQLTNLKQSLNELIDDKDEYIAKKLTVELNKIITEWSEEEFELTGQSYQKLNQIRQTINRLNEDLNHLHTEQNNYLQKLNQDIQDILNNAYIMTFETREQARAYLESLQPNFKVGKLFSKRKTEEEKQQRLDQFLKTINDRVKTEMTWHIRNYLLEQMQHHQIDQNNIVSNVQSFNIEVTKEHIDQAVNPSAEVNADSLLIYTDRLQKDLNLLCKKELTPLLSDLNTHVSKQLYERTEQIEQNLANYEAQANQHSDFEDLEVQRNLAKEDLIHETFNEESGNNLIGQAVKEEKVEYVELKDLLKPVVEQDNTEHYTKQSATTLNVDHIIQKTENVLSQIKHIEPLKPFYQSILKQFNRLNDSSMTVALFGAFSAGKSSFANAWIGDHILPSSPNPTTAAINKIRPVDDQHEHKEVLVQYKTTEQLFKQLMSMTALYLSETFDELDDLTRYLKQHQKRILPHLSKTESSFIEAYLKGIQDVKPSLGKEEQIEWEDFSKYVTVESISCFIEEMNVFYDCELTKMGITLVDTPGADSIHARHTNTSLHYVNSSDAIIYVTYYNHAFSRADREFLLQLGRVKDAFSLDKMFFILNASDLAQSEQELSLVEDYLIDQLNQYGITHPTVYPLSSKQLLSGEPSSESNVFFDRFKAFIKNDSKAIMANKVMDEQKRLEAFINETIQEANQSKNEQLNLIASLSDSIGRVKEELHQHNDETYKNRISQEIEELMHHMTNRVTIQLSEQMKDSINPASVNLNGKKGKEQLSTALKQLIFNINQKVLNEVRTISIVLDRSVEKTLNDWIKEINHSVIKDSGLTKMYHENDNQQTLPEFDLNIQLSKVELEELASFYKNQKDFYEEQKVQDLFERFKELSNSSISQQIDLMEASLQSHYLNVFENMKREDIKGYIDENEQLIHHKELIYQNDEVFNQLQSIQSEISE</sequence>
<dbReference type="PANTHER" id="PTHR10465:SF0">
    <property type="entry name" value="SARCALUMENIN"/>
    <property type="match status" value="1"/>
</dbReference>
<dbReference type="InterPro" id="IPR005225">
    <property type="entry name" value="Small_GTP-bd"/>
</dbReference>
<feature type="domain" description="Dynamin N-terminal" evidence="7">
    <location>
        <begin position="609"/>
        <end position="834"/>
    </location>
</feature>
<keyword evidence="4" id="KW-0342">GTP-binding</keyword>
<protein>
    <submittedName>
        <fullName evidence="8">Small GTP-binding protein</fullName>
    </submittedName>
</protein>
<evidence type="ECO:0000313" key="9">
    <source>
        <dbReference type="Proteomes" id="UP000276443"/>
    </source>
</evidence>
<feature type="coiled-coil region" evidence="6">
    <location>
        <begin position="294"/>
        <end position="321"/>
    </location>
</feature>
<dbReference type="AlphaFoldDB" id="A0A3N5C8H2"/>
<keyword evidence="2" id="KW-0547">Nucleotide-binding</keyword>
<dbReference type="GO" id="GO:0003924">
    <property type="term" value="F:GTPase activity"/>
    <property type="evidence" value="ECO:0007669"/>
    <property type="project" value="InterPro"/>
</dbReference>
<dbReference type="CDD" id="cd09912">
    <property type="entry name" value="DLP_2"/>
    <property type="match status" value="1"/>
</dbReference>
<organism evidence="8 9">
    <name type="scientific">Aquisalibacillus elongatus</name>
    <dbReference type="NCBI Taxonomy" id="485577"/>
    <lineage>
        <taxon>Bacteria</taxon>
        <taxon>Bacillati</taxon>
        <taxon>Bacillota</taxon>
        <taxon>Bacilli</taxon>
        <taxon>Bacillales</taxon>
        <taxon>Bacillaceae</taxon>
        <taxon>Aquisalibacillus</taxon>
    </lineage>
</organism>
<dbReference type="Pfam" id="PF00350">
    <property type="entry name" value="Dynamin_N"/>
    <property type="match status" value="2"/>
</dbReference>
<dbReference type="NCBIfam" id="TIGR00231">
    <property type="entry name" value="small_GTP"/>
    <property type="match status" value="1"/>
</dbReference>
<evidence type="ECO:0000259" key="7">
    <source>
        <dbReference type="Pfam" id="PF00350"/>
    </source>
</evidence>
<dbReference type="OrthoDB" id="5477114at2"/>
<dbReference type="GO" id="GO:0016020">
    <property type="term" value="C:membrane"/>
    <property type="evidence" value="ECO:0007669"/>
    <property type="project" value="UniProtKB-SubCell"/>
</dbReference>
<keyword evidence="6" id="KW-0175">Coiled coil</keyword>
<dbReference type="PANTHER" id="PTHR10465">
    <property type="entry name" value="TRANSMEMBRANE GTPASE FZO1"/>
    <property type="match status" value="1"/>
</dbReference>
<evidence type="ECO:0000256" key="6">
    <source>
        <dbReference type="SAM" id="Coils"/>
    </source>
</evidence>
<dbReference type="RefSeq" id="WP_124219780.1">
    <property type="nucleotide sequence ID" value="NZ_RKRF01000007.1"/>
</dbReference>
<evidence type="ECO:0000256" key="2">
    <source>
        <dbReference type="ARBA" id="ARBA00022741"/>
    </source>
</evidence>
<dbReference type="InterPro" id="IPR027094">
    <property type="entry name" value="Mitofusin_fam"/>
</dbReference>
<dbReference type="CDD" id="cd00882">
    <property type="entry name" value="Ras_like_GTPase"/>
    <property type="match status" value="1"/>
</dbReference>
<name>A0A3N5C8H2_9BACI</name>
<evidence type="ECO:0000256" key="1">
    <source>
        <dbReference type="ARBA" id="ARBA00004370"/>
    </source>
</evidence>
<dbReference type="SUPFAM" id="SSF52540">
    <property type="entry name" value="P-loop containing nucleoside triphosphate hydrolases"/>
    <property type="match status" value="2"/>
</dbReference>
<keyword evidence="9" id="KW-1185">Reference proteome</keyword>
<evidence type="ECO:0000256" key="3">
    <source>
        <dbReference type="ARBA" id="ARBA00022801"/>
    </source>
</evidence>
<dbReference type="Gene3D" id="3.40.50.300">
    <property type="entry name" value="P-loop containing nucleotide triphosphate hydrolases"/>
    <property type="match status" value="2"/>
</dbReference>
<comment type="subcellular location">
    <subcellularLocation>
        <location evidence="1">Membrane</location>
    </subcellularLocation>
</comment>
<evidence type="ECO:0000256" key="5">
    <source>
        <dbReference type="ARBA" id="ARBA00023136"/>
    </source>
</evidence>
<feature type="domain" description="Dynamin N-terminal" evidence="7">
    <location>
        <begin position="46"/>
        <end position="200"/>
    </location>
</feature>
<dbReference type="EMBL" id="RKRF01000007">
    <property type="protein sequence ID" value="RPF55832.1"/>
    <property type="molecule type" value="Genomic_DNA"/>
</dbReference>
<reference evidence="8 9" key="1">
    <citation type="submission" date="2018-11" db="EMBL/GenBank/DDBJ databases">
        <title>Genomic Encyclopedia of Type Strains, Phase IV (KMG-IV): sequencing the most valuable type-strain genomes for metagenomic binning, comparative biology and taxonomic classification.</title>
        <authorList>
            <person name="Goeker M."/>
        </authorList>
    </citation>
    <scope>NUCLEOTIDE SEQUENCE [LARGE SCALE GENOMIC DNA]</scope>
    <source>
        <strain evidence="8 9">DSM 18090</strain>
    </source>
</reference>
<dbReference type="GO" id="GO:0005525">
    <property type="term" value="F:GTP binding"/>
    <property type="evidence" value="ECO:0007669"/>
    <property type="project" value="UniProtKB-KW"/>
</dbReference>
<proteinExistence type="predicted"/>
<comment type="caution">
    <text evidence="8">The sequence shown here is derived from an EMBL/GenBank/DDBJ whole genome shotgun (WGS) entry which is preliminary data.</text>
</comment>
<accession>A0A3N5C8H2</accession>
<keyword evidence="5" id="KW-0472">Membrane</keyword>
<keyword evidence="3" id="KW-0378">Hydrolase</keyword>
<evidence type="ECO:0000256" key="4">
    <source>
        <dbReference type="ARBA" id="ARBA00023134"/>
    </source>
</evidence>
<evidence type="ECO:0000313" key="8">
    <source>
        <dbReference type="EMBL" id="RPF55832.1"/>
    </source>
</evidence>
<dbReference type="InterPro" id="IPR045063">
    <property type="entry name" value="Dynamin_N"/>
</dbReference>
<gene>
    <name evidence="8" type="ORF">EDC24_0717</name>
</gene>